<evidence type="ECO:0000313" key="2">
    <source>
        <dbReference type="Proteomes" id="UP000001661"/>
    </source>
</evidence>
<sequence length="115" mass="12759">MLALQQDVAVSASEVACCKISTNCAKLSEEAFKTKSMKILCCNTANSQYMLTATPIGDNHSDMSIASSQHFSGATLKTDLEPRTAEGQFLRMSETGRRTNGKRKRFVDYNLQYHE</sequence>
<dbReference type="Proteomes" id="UP000001661">
    <property type="component" value="Chromosome"/>
</dbReference>
<dbReference type="STRING" id="574087.Acear_0294"/>
<dbReference type="EMBL" id="CP002105">
    <property type="protein sequence ID" value="ADL11843.1"/>
    <property type="molecule type" value="Genomic_DNA"/>
</dbReference>
<name>D9QU50_ACEAZ</name>
<organism evidence="1 2">
    <name type="scientific">Acetohalobium arabaticum (strain ATCC 49924 / DSM 5501 / Z-7288)</name>
    <dbReference type="NCBI Taxonomy" id="574087"/>
    <lineage>
        <taxon>Bacteria</taxon>
        <taxon>Bacillati</taxon>
        <taxon>Bacillota</taxon>
        <taxon>Clostridia</taxon>
        <taxon>Halanaerobiales</taxon>
        <taxon>Halobacteroidaceae</taxon>
        <taxon>Acetohalobium</taxon>
    </lineage>
</organism>
<gene>
    <name evidence="1" type="ordered locus">Acear_0294</name>
</gene>
<protein>
    <submittedName>
        <fullName evidence="1">Uncharacterized protein</fullName>
    </submittedName>
</protein>
<keyword evidence="2" id="KW-1185">Reference proteome</keyword>
<reference evidence="1 2" key="1">
    <citation type="journal article" date="2010" name="Stand. Genomic Sci.">
        <title>Complete genome sequence of Acetohalobium arabaticum type strain (Z-7288).</title>
        <authorList>
            <person name="Sikorski J."/>
            <person name="Lapidus A."/>
            <person name="Chertkov O."/>
            <person name="Lucas S."/>
            <person name="Copeland A."/>
            <person name="Glavina Del Rio T."/>
            <person name="Nolan M."/>
            <person name="Tice H."/>
            <person name="Cheng J.F."/>
            <person name="Han C."/>
            <person name="Brambilla E."/>
            <person name="Pitluck S."/>
            <person name="Liolios K."/>
            <person name="Ivanova N."/>
            <person name="Mavromatis K."/>
            <person name="Mikhailova N."/>
            <person name="Pati A."/>
            <person name="Bruce D."/>
            <person name="Detter C."/>
            <person name="Tapia R."/>
            <person name="Goodwin L."/>
            <person name="Chen A."/>
            <person name="Palaniappan K."/>
            <person name="Land M."/>
            <person name="Hauser L."/>
            <person name="Chang Y.J."/>
            <person name="Jeffries C.D."/>
            <person name="Rohde M."/>
            <person name="Goker M."/>
            <person name="Spring S."/>
            <person name="Woyke T."/>
            <person name="Bristow J."/>
            <person name="Eisen J.A."/>
            <person name="Markowitz V."/>
            <person name="Hugenholtz P."/>
            <person name="Kyrpides N.C."/>
            <person name="Klenk H.P."/>
        </authorList>
    </citation>
    <scope>NUCLEOTIDE SEQUENCE [LARGE SCALE GENOMIC DNA]</scope>
    <source>
        <strain evidence="2">ATCC 49924 / DSM 5501 / Z-7288</strain>
    </source>
</reference>
<dbReference type="KEGG" id="aar:Acear_0294"/>
<dbReference type="HOGENOM" id="CLU_2103663_0_0_9"/>
<dbReference type="AlphaFoldDB" id="D9QU50"/>
<evidence type="ECO:0000313" key="1">
    <source>
        <dbReference type="EMBL" id="ADL11843.1"/>
    </source>
</evidence>
<accession>D9QU50</accession>
<proteinExistence type="predicted"/>